<organism evidence="2 3">
    <name type="scientific">Sulfitobacter geojensis</name>
    <dbReference type="NCBI Taxonomy" id="1342299"/>
    <lineage>
        <taxon>Bacteria</taxon>
        <taxon>Pseudomonadati</taxon>
        <taxon>Pseudomonadota</taxon>
        <taxon>Alphaproteobacteria</taxon>
        <taxon>Rhodobacterales</taxon>
        <taxon>Roseobacteraceae</taxon>
        <taxon>Sulfitobacter</taxon>
    </lineage>
</organism>
<evidence type="ECO:0000259" key="1">
    <source>
        <dbReference type="Pfam" id="PF13274"/>
    </source>
</evidence>
<gene>
    <name evidence="2" type="ORF">JQV55_14265</name>
</gene>
<evidence type="ECO:0000313" key="3">
    <source>
        <dbReference type="Proteomes" id="UP000732193"/>
    </source>
</evidence>
<feature type="domain" description="Antitoxin SocA-like Panacea" evidence="1">
    <location>
        <begin position="25"/>
        <end position="118"/>
    </location>
</feature>
<keyword evidence="3" id="KW-1185">Reference proteome</keyword>
<accession>A0AAE2VZH8</accession>
<proteinExistence type="predicted"/>
<name>A0AAE2VZH8_9RHOB</name>
<evidence type="ECO:0000313" key="2">
    <source>
        <dbReference type="EMBL" id="MBM1714731.1"/>
    </source>
</evidence>
<reference evidence="2 3" key="1">
    <citation type="submission" date="2021-01" db="EMBL/GenBank/DDBJ databases">
        <title>Diatom-associated Roseobacters Show Island Model of Population Structure.</title>
        <authorList>
            <person name="Qu L."/>
            <person name="Feng X."/>
            <person name="Chen Y."/>
            <person name="Li L."/>
            <person name="Wang X."/>
            <person name="Hu Z."/>
            <person name="Wang H."/>
            <person name="Luo H."/>
        </authorList>
    </citation>
    <scope>NUCLEOTIDE SEQUENCE [LARGE SCALE GENOMIC DNA]</scope>
    <source>
        <strain evidence="2 3">TR60-84</strain>
    </source>
</reference>
<dbReference type="InterPro" id="IPR025272">
    <property type="entry name" value="SocA_Panacea"/>
</dbReference>
<dbReference type="Pfam" id="PF13274">
    <property type="entry name" value="SocA_Panacea"/>
    <property type="match status" value="1"/>
</dbReference>
<dbReference type="AlphaFoldDB" id="A0AAE2VZH8"/>
<dbReference type="RefSeq" id="WP_203242729.1">
    <property type="nucleotide sequence ID" value="NZ_JAFBRH010000003.1"/>
</dbReference>
<comment type="caution">
    <text evidence="2">The sequence shown here is derived from an EMBL/GenBank/DDBJ whole genome shotgun (WGS) entry which is preliminary data.</text>
</comment>
<protein>
    <submittedName>
        <fullName evidence="2">DUF4065 domain-containing protein</fullName>
    </submittedName>
</protein>
<sequence>MTVRVNDAANYMCSKSGHKITNLQLQKLLYMADMNFVGQGKGRLVDEDFEAWDYGPVLPSLYHKCKAFGSKPVPKVFWDAEDISGSDEALMLDLAWEKLKSATPGQLVKTTHSSLGAWVRRYVAGARQIKIMTDDMIEEYARRTSRT</sequence>
<dbReference type="EMBL" id="JAFBRM010000003">
    <property type="protein sequence ID" value="MBM1714731.1"/>
    <property type="molecule type" value="Genomic_DNA"/>
</dbReference>
<dbReference type="Proteomes" id="UP000732193">
    <property type="component" value="Unassembled WGS sequence"/>
</dbReference>